<proteinExistence type="predicted"/>
<dbReference type="AlphaFoldDB" id="A0A507F1U2"/>
<sequence>MTSVKRSDNPNDLYVHHLATELRKVSAQYSLDARVKACKELAQIFYHGGVLESHLVEDSRSIEMILGIIQNQKEPVCLRIQALQTLSSLCILADEVNRVLHSKHAMQLMIRQFRDGNEMIRKWSVHCAFLLALKNHRRHGILLQGQRVNDLVTSISMEDWSKFRCNDAERLLTIIEDTK</sequence>
<evidence type="ECO:0000313" key="2">
    <source>
        <dbReference type="Proteomes" id="UP000320333"/>
    </source>
</evidence>
<protein>
    <submittedName>
        <fullName evidence="1">Uncharacterized protein</fullName>
    </submittedName>
</protein>
<evidence type="ECO:0000313" key="1">
    <source>
        <dbReference type="EMBL" id="TPX70104.1"/>
    </source>
</evidence>
<dbReference type="Gene3D" id="1.25.10.10">
    <property type="entry name" value="Leucine-rich Repeat Variant"/>
    <property type="match status" value="1"/>
</dbReference>
<dbReference type="InterPro" id="IPR011989">
    <property type="entry name" value="ARM-like"/>
</dbReference>
<keyword evidence="2" id="KW-1185">Reference proteome</keyword>
<organism evidence="1 2">
    <name type="scientific">Chytriomyces confervae</name>
    <dbReference type="NCBI Taxonomy" id="246404"/>
    <lineage>
        <taxon>Eukaryota</taxon>
        <taxon>Fungi</taxon>
        <taxon>Fungi incertae sedis</taxon>
        <taxon>Chytridiomycota</taxon>
        <taxon>Chytridiomycota incertae sedis</taxon>
        <taxon>Chytridiomycetes</taxon>
        <taxon>Chytridiales</taxon>
        <taxon>Chytriomycetaceae</taxon>
        <taxon>Chytriomyces</taxon>
    </lineage>
</organism>
<dbReference type="InterPro" id="IPR016024">
    <property type="entry name" value="ARM-type_fold"/>
</dbReference>
<name>A0A507F1U2_9FUNG</name>
<comment type="caution">
    <text evidence="1">The sequence shown here is derived from an EMBL/GenBank/DDBJ whole genome shotgun (WGS) entry which is preliminary data.</text>
</comment>
<gene>
    <name evidence="1" type="ORF">CcCBS67573_g06632</name>
</gene>
<dbReference type="OrthoDB" id="2095526at2759"/>
<dbReference type="EMBL" id="QEAP01000294">
    <property type="protein sequence ID" value="TPX70104.1"/>
    <property type="molecule type" value="Genomic_DNA"/>
</dbReference>
<dbReference type="SUPFAM" id="SSF48371">
    <property type="entry name" value="ARM repeat"/>
    <property type="match status" value="1"/>
</dbReference>
<accession>A0A507F1U2</accession>
<reference evidence="1 2" key="1">
    <citation type="journal article" date="2019" name="Sci. Rep.">
        <title>Comparative genomics of chytrid fungi reveal insights into the obligate biotrophic and pathogenic lifestyle of Synchytrium endobioticum.</title>
        <authorList>
            <person name="van de Vossenberg B.T.L.H."/>
            <person name="Warris S."/>
            <person name="Nguyen H.D.T."/>
            <person name="van Gent-Pelzer M.P.E."/>
            <person name="Joly D.L."/>
            <person name="van de Geest H.C."/>
            <person name="Bonants P.J.M."/>
            <person name="Smith D.S."/>
            <person name="Levesque C.A."/>
            <person name="van der Lee T.A.J."/>
        </authorList>
    </citation>
    <scope>NUCLEOTIDE SEQUENCE [LARGE SCALE GENOMIC DNA]</scope>
    <source>
        <strain evidence="1 2">CBS 675.73</strain>
    </source>
</reference>
<dbReference type="Proteomes" id="UP000320333">
    <property type="component" value="Unassembled WGS sequence"/>
</dbReference>